<gene>
    <name evidence="1" type="ORF">X943_000294</name>
</gene>
<evidence type="ECO:0000313" key="2">
    <source>
        <dbReference type="Proteomes" id="UP001195914"/>
    </source>
</evidence>
<proteinExistence type="predicted"/>
<sequence length="295" mass="33405">MFPCYLGADHIIVNNLEEFPSHGSREFEDELTLARAFLNYSRGVSVVLNMNAKKFEPSGNAMHINFPEDPRRCPMVPFSKVNQSASYNTDTHRKRYQVDAVVYRMLVDSSGKLFTSYVEAYMECLVELEGHIVALTSHKEKMGSMCIDLKPESDICDSCNSWLDFMVSFIPGMTPKVPYKTSDALVLAIIYMRGLSTWLCIANMLGYNGTHIQQVAKEFVAQCVSLSKAIGTVKRYSMPTHFSNTLDIITNVINISLKQMSVYADYMLYSAFDTDFDTFRLLEKMYKNTPQPAVG</sequence>
<protein>
    <submittedName>
        <fullName evidence="1">Uncharacterized protein</fullName>
    </submittedName>
</protein>
<keyword evidence="2" id="KW-1185">Reference proteome</keyword>
<reference evidence="1" key="2">
    <citation type="submission" date="2021-05" db="EMBL/GenBank/DDBJ databases">
        <authorList>
            <person name="Pain A."/>
        </authorList>
    </citation>
    <scope>NUCLEOTIDE SEQUENCE</scope>
    <source>
        <strain evidence="1">1802A</strain>
    </source>
</reference>
<accession>A0AAD9LGQ6</accession>
<dbReference type="Proteomes" id="UP001195914">
    <property type="component" value="Unassembled WGS sequence"/>
</dbReference>
<organism evidence="1 2">
    <name type="scientific">Babesia divergens</name>
    <dbReference type="NCBI Taxonomy" id="32595"/>
    <lineage>
        <taxon>Eukaryota</taxon>
        <taxon>Sar</taxon>
        <taxon>Alveolata</taxon>
        <taxon>Apicomplexa</taxon>
        <taxon>Aconoidasida</taxon>
        <taxon>Piroplasmida</taxon>
        <taxon>Babesiidae</taxon>
        <taxon>Babesia</taxon>
    </lineage>
</organism>
<name>A0AAD9LGQ6_BABDI</name>
<reference evidence="1" key="1">
    <citation type="journal article" date="2014" name="Nucleic Acids Res.">
        <title>The evolutionary dynamics of variant antigen genes in Babesia reveal a history of genomic innovation underlying host-parasite interaction.</title>
        <authorList>
            <person name="Jackson A.P."/>
            <person name="Otto T.D."/>
            <person name="Darby A."/>
            <person name="Ramaprasad A."/>
            <person name="Xia D."/>
            <person name="Echaide I.E."/>
            <person name="Farber M."/>
            <person name="Gahlot S."/>
            <person name="Gamble J."/>
            <person name="Gupta D."/>
            <person name="Gupta Y."/>
            <person name="Jackson L."/>
            <person name="Malandrin L."/>
            <person name="Malas T.B."/>
            <person name="Moussa E."/>
            <person name="Nair M."/>
            <person name="Reid A.J."/>
            <person name="Sanders M."/>
            <person name="Sharma J."/>
            <person name="Tracey A."/>
            <person name="Quail M.A."/>
            <person name="Weir W."/>
            <person name="Wastling J.M."/>
            <person name="Hall N."/>
            <person name="Willadsen P."/>
            <person name="Lingelbach K."/>
            <person name="Shiels B."/>
            <person name="Tait A."/>
            <person name="Berriman M."/>
            <person name="Allred D.R."/>
            <person name="Pain A."/>
        </authorList>
    </citation>
    <scope>NUCLEOTIDE SEQUENCE</scope>
    <source>
        <strain evidence="1">1802A</strain>
    </source>
</reference>
<comment type="caution">
    <text evidence="1">The sequence shown here is derived from an EMBL/GenBank/DDBJ whole genome shotgun (WGS) entry which is preliminary data.</text>
</comment>
<evidence type="ECO:0000313" key="1">
    <source>
        <dbReference type="EMBL" id="KAK1935900.1"/>
    </source>
</evidence>
<dbReference type="EMBL" id="JAHBMH010000044">
    <property type="protein sequence ID" value="KAK1935900.1"/>
    <property type="molecule type" value="Genomic_DNA"/>
</dbReference>
<dbReference type="AlphaFoldDB" id="A0AAD9LGQ6"/>